<keyword evidence="1" id="KW-0812">Transmembrane</keyword>
<name>A0ABW4VZ37_9BACI</name>
<reference evidence="4" key="1">
    <citation type="journal article" date="2019" name="Int. J. Syst. Evol. Microbiol.">
        <title>The Global Catalogue of Microorganisms (GCM) 10K type strain sequencing project: providing services to taxonomists for standard genome sequencing and annotation.</title>
        <authorList>
            <consortium name="The Broad Institute Genomics Platform"/>
            <consortium name="The Broad Institute Genome Sequencing Center for Infectious Disease"/>
            <person name="Wu L."/>
            <person name="Ma J."/>
        </authorList>
    </citation>
    <scope>NUCLEOTIDE SEQUENCE [LARGE SCALE GENOMIC DNA]</scope>
    <source>
        <strain evidence="4">R28</strain>
    </source>
</reference>
<evidence type="ECO:0000313" key="4">
    <source>
        <dbReference type="Proteomes" id="UP001597383"/>
    </source>
</evidence>
<dbReference type="RefSeq" id="WP_377556182.1">
    <property type="nucleotide sequence ID" value="NZ_JBHUHQ010000015.1"/>
</dbReference>
<gene>
    <name evidence="3" type="ORF">ACFSJF_09940</name>
</gene>
<dbReference type="Gene3D" id="2.60.40.1630">
    <property type="entry name" value="bacillus anthracis domain"/>
    <property type="match status" value="1"/>
</dbReference>
<dbReference type="EMBL" id="JBHUHQ010000015">
    <property type="protein sequence ID" value="MFD2044587.1"/>
    <property type="molecule type" value="Genomic_DNA"/>
</dbReference>
<proteinExistence type="predicted"/>
<organism evidence="3 4">
    <name type="scientific">Ornithinibacillus salinisoli</name>
    <dbReference type="NCBI Taxonomy" id="1848459"/>
    <lineage>
        <taxon>Bacteria</taxon>
        <taxon>Bacillati</taxon>
        <taxon>Bacillota</taxon>
        <taxon>Bacilli</taxon>
        <taxon>Bacillales</taxon>
        <taxon>Bacillaceae</taxon>
        <taxon>Ornithinibacillus</taxon>
    </lineage>
</organism>
<evidence type="ECO:0000256" key="1">
    <source>
        <dbReference type="SAM" id="Phobius"/>
    </source>
</evidence>
<dbReference type="Proteomes" id="UP001597383">
    <property type="component" value="Unassembled WGS sequence"/>
</dbReference>
<keyword evidence="4" id="KW-1185">Reference proteome</keyword>
<accession>A0ABW4VZ37</accession>
<keyword evidence="1" id="KW-1133">Transmembrane helix</keyword>
<keyword evidence="1" id="KW-0472">Membrane</keyword>
<feature type="domain" description="DUF4179" evidence="2">
    <location>
        <begin position="36"/>
        <end position="126"/>
    </location>
</feature>
<sequence>MGNEIENFKEKINAIPIPEDQLNSAITGSISSAKKRPRKVSYVIAVAATLMVILFGSAFVSPAMAKIFSQVPLVGSVLSYFDTGLEQASNEGLVTSVGETFVDRDIPITITEVYYDNFRLVVGYSIPIQEQMDDYKALETEIKMRVDDQIVTGMNTHSTVKDDLVLGTIETNVRLPESFTLDISFSEVFNKIGDWSFQLPVRKNTDALVYDVTKTKEMDAYTFEVVDVQLAPSGTKIHMKLDTPMSEDTTYDFLVYNHNGEKLELLEEDKKTIPLVNFEKDVVKTSALYEPSEDHVFTIIPALYDDGKLIEMKKLAIVVDLSTVKGKEISNEAANYGLIDDKVDQETFLRNYMVEEIGSELGIELGEYSKAEVTVLSLEFASDFQKEQKINKKNVVKTTALIEESSNANAYVVYKTEDGINHIFEAEKVRDKWKITDSYTFEGKTIVDLEMLYDNQ</sequence>
<comment type="caution">
    <text evidence="3">The sequence shown here is derived from an EMBL/GenBank/DDBJ whole genome shotgun (WGS) entry which is preliminary data.</text>
</comment>
<protein>
    <submittedName>
        <fullName evidence="3">DUF4179 domain-containing protein</fullName>
    </submittedName>
</protein>
<feature type="transmembrane region" description="Helical" evidence="1">
    <location>
        <begin position="40"/>
        <end position="60"/>
    </location>
</feature>
<dbReference type="InterPro" id="IPR025436">
    <property type="entry name" value="DUF4179"/>
</dbReference>
<evidence type="ECO:0000259" key="2">
    <source>
        <dbReference type="Pfam" id="PF13786"/>
    </source>
</evidence>
<dbReference type="Pfam" id="PF13786">
    <property type="entry name" value="DUF4179"/>
    <property type="match status" value="1"/>
</dbReference>
<evidence type="ECO:0000313" key="3">
    <source>
        <dbReference type="EMBL" id="MFD2044587.1"/>
    </source>
</evidence>